<dbReference type="Gene3D" id="1.10.8.10">
    <property type="entry name" value="DNA helicase RuvA subunit, C-terminal domain"/>
    <property type="match status" value="1"/>
</dbReference>
<evidence type="ECO:0000313" key="8">
    <source>
        <dbReference type="Proteomes" id="UP000465240"/>
    </source>
</evidence>
<feature type="domain" description="Release factor glutamine methyltransferase N-terminal" evidence="6">
    <location>
        <begin position="5"/>
        <end position="73"/>
    </location>
</feature>
<feature type="binding site" evidence="4">
    <location>
        <position position="140"/>
    </location>
    <ligand>
        <name>S-adenosyl-L-methionine</name>
        <dbReference type="ChEBI" id="CHEBI:59789"/>
    </ligand>
</feature>
<organism evidence="7 8">
    <name type="scientific">Mycobacterium paragordonae</name>
    <dbReference type="NCBI Taxonomy" id="1389713"/>
    <lineage>
        <taxon>Bacteria</taxon>
        <taxon>Bacillati</taxon>
        <taxon>Actinomycetota</taxon>
        <taxon>Actinomycetes</taxon>
        <taxon>Mycobacteriales</taxon>
        <taxon>Mycobacteriaceae</taxon>
        <taxon>Mycobacterium</taxon>
    </lineage>
</organism>
<dbReference type="GO" id="GO:0008168">
    <property type="term" value="F:methyltransferase activity"/>
    <property type="evidence" value="ECO:0007669"/>
    <property type="project" value="UniProtKB-KW"/>
</dbReference>
<dbReference type="Pfam" id="PF13649">
    <property type="entry name" value="Methyltransf_25"/>
    <property type="match status" value="1"/>
</dbReference>
<name>A0ABQ1C8K5_9MYCO</name>
<evidence type="ECO:0000259" key="6">
    <source>
        <dbReference type="Pfam" id="PF17827"/>
    </source>
</evidence>
<dbReference type="Gene3D" id="3.40.50.150">
    <property type="entry name" value="Vaccinia Virus protein VP39"/>
    <property type="match status" value="1"/>
</dbReference>
<feature type="binding site" evidence="4">
    <location>
        <position position="184"/>
    </location>
    <ligand>
        <name>S-adenosyl-L-methionine</name>
        <dbReference type="ChEBI" id="CHEBI:59789"/>
    </ligand>
</feature>
<dbReference type="HAMAP" id="MF_02126">
    <property type="entry name" value="RF_methyltr_PrmC"/>
    <property type="match status" value="1"/>
</dbReference>
<dbReference type="InterPro" id="IPR002052">
    <property type="entry name" value="DNA_methylase_N6_adenine_CS"/>
</dbReference>
<dbReference type="RefSeq" id="WP_120793611.1">
    <property type="nucleotide sequence ID" value="NZ_BLKX01000001.1"/>
</dbReference>
<keyword evidence="1 4" id="KW-0489">Methyltransferase</keyword>
<sequence length="281" mass="29459">MSVLQAIDSAAAQLAEAGIDSARWDAEQLAAHLAGTDRGRLRFLETPGEDFFGRFHHAVTARAQRVPLQHLIGTVGFGPVLLHVGPGVFIPRPETEAMFEWAAAQPLPAQPVIVDACTGSGALAVALSQHWPAARIIGIDDSEAALGYARRNAEGTGVELVHADIGTPGLLPELDGRVDLVVSNPPYVPDGATLEPEVSQHDPSHAVFGGPDGMAVIPAVVARAASWLRPGGLFAVEHDDTTSALTVECITTTGLFDDVVARNDLAGRPRFVTARRGSAGE</sequence>
<gene>
    <name evidence="4 7" type="primary">prmC</name>
    <name evidence="7" type="ORF">MPRG_40210</name>
</gene>
<dbReference type="InterPro" id="IPR004556">
    <property type="entry name" value="HemK-like"/>
</dbReference>
<dbReference type="EMBL" id="BLKX01000001">
    <property type="protein sequence ID" value="GFG80745.1"/>
    <property type="molecule type" value="Genomic_DNA"/>
</dbReference>
<evidence type="ECO:0000256" key="4">
    <source>
        <dbReference type="HAMAP-Rule" id="MF_02126"/>
    </source>
</evidence>
<dbReference type="CDD" id="cd02440">
    <property type="entry name" value="AdoMet_MTases"/>
    <property type="match status" value="1"/>
</dbReference>
<dbReference type="NCBIfam" id="TIGR03534">
    <property type="entry name" value="RF_mod_PrmC"/>
    <property type="match status" value="1"/>
</dbReference>
<proteinExistence type="inferred from homology"/>
<evidence type="ECO:0000259" key="5">
    <source>
        <dbReference type="Pfam" id="PF13649"/>
    </source>
</evidence>
<evidence type="ECO:0000256" key="2">
    <source>
        <dbReference type="ARBA" id="ARBA00022679"/>
    </source>
</evidence>
<dbReference type="InterPro" id="IPR040758">
    <property type="entry name" value="PrmC_N"/>
</dbReference>
<comment type="catalytic activity">
    <reaction evidence="4">
        <text>L-glutaminyl-[peptide chain release factor] + S-adenosyl-L-methionine = N(5)-methyl-L-glutaminyl-[peptide chain release factor] + S-adenosyl-L-homocysteine + H(+)</text>
        <dbReference type="Rhea" id="RHEA:42896"/>
        <dbReference type="Rhea" id="RHEA-COMP:10271"/>
        <dbReference type="Rhea" id="RHEA-COMP:10272"/>
        <dbReference type="ChEBI" id="CHEBI:15378"/>
        <dbReference type="ChEBI" id="CHEBI:30011"/>
        <dbReference type="ChEBI" id="CHEBI:57856"/>
        <dbReference type="ChEBI" id="CHEBI:59789"/>
        <dbReference type="ChEBI" id="CHEBI:61891"/>
        <dbReference type="EC" id="2.1.1.297"/>
    </reaction>
</comment>
<dbReference type="PANTHER" id="PTHR18895:SF74">
    <property type="entry name" value="MTRF1L RELEASE FACTOR GLUTAMINE METHYLTRANSFERASE"/>
    <property type="match status" value="1"/>
</dbReference>
<dbReference type="PROSITE" id="PS00092">
    <property type="entry name" value="N6_MTASE"/>
    <property type="match status" value="1"/>
</dbReference>
<dbReference type="InterPro" id="IPR029063">
    <property type="entry name" value="SAM-dependent_MTases_sf"/>
</dbReference>
<dbReference type="InterPro" id="IPR041698">
    <property type="entry name" value="Methyltransf_25"/>
</dbReference>
<comment type="similarity">
    <text evidence="4">Belongs to the protein N5-glutamine methyltransferase family. PrmC subfamily.</text>
</comment>
<dbReference type="InterPro" id="IPR050320">
    <property type="entry name" value="N5-glutamine_MTase"/>
</dbReference>
<comment type="caution">
    <text evidence="7">The sequence shown here is derived from an EMBL/GenBank/DDBJ whole genome shotgun (WGS) entry which is preliminary data.</text>
</comment>
<evidence type="ECO:0000256" key="1">
    <source>
        <dbReference type="ARBA" id="ARBA00022603"/>
    </source>
</evidence>
<reference evidence="7 8" key="1">
    <citation type="journal article" date="2019" name="Emerg. Microbes Infect.">
        <title>Comprehensive subspecies identification of 175 nontuberculous mycobacteria species based on 7547 genomic profiles.</title>
        <authorList>
            <person name="Matsumoto Y."/>
            <person name="Kinjo T."/>
            <person name="Motooka D."/>
            <person name="Nabeya D."/>
            <person name="Jung N."/>
            <person name="Uechi K."/>
            <person name="Horii T."/>
            <person name="Iida T."/>
            <person name="Fujita J."/>
            <person name="Nakamura S."/>
        </authorList>
    </citation>
    <scope>NUCLEOTIDE SEQUENCE [LARGE SCALE GENOMIC DNA]</scope>
    <source>
        <strain evidence="7 8">JCM 18565</strain>
    </source>
</reference>
<dbReference type="GO" id="GO:0032259">
    <property type="term" value="P:methylation"/>
    <property type="evidence" value="ECO:0007669"/>
    <property type="project" value="UniProtKB-KW"/>
</dbReference>
<dbReference type="Proteomes" id="UP000465240">
    <property type="component" value="Unassembled WGS sequence"/>
</dbReference>
<dbReference type="InterPro" id="IPR019874">
    <property type="entry name" value="RF_methyltr_PrmC"/>
</dbReference>
<evidence type="ECO:0000256" key="3">
    <source>
        <dbReference type="ARBA" id="ARBA00022691"/>
    </source>
</evidence>
<dbReference type="EC" id="2.1.1.297" evidence="4"/>
<dbReference type="PANTHER" id="PTHR18895">
    <property type="entry name" value="HEMK METHYLTRANSFERASE"/>
    <property type="match status" value="1"/>
</dbReference>
<keyword evidence="3 4" id="KW-0949">S-adenosyl-L-methionine</keyword>
<dbReference type="SUPFAM" id="SSF53335">
    <property type="entry name" value="S-adenosyl-L-methionine-dependent methyltransferases"/>
    <property type="match status" value="1"/>
</dbReference>
<evidence type="ECO:0000313" key="7">
    <source>
        <dbReference type="EMBL" id="GFG80745.1"/>
    </source>
</evidence>
<dbReference type="Pfam" id="PF17827">
    <property type="entry name" value="PrmC_N"/>
    <property type="match status" value="1"/>
</dbReference>
<feature type="binding site" evidence="4">
    <location>
        <begin position="184"/>
        <end position="187"/>
    </location>
    <ligand>
        <name>substrate</name>
    </ligand>
</feature>
<dbReference type="NCBIfam" id="TIGR00536">
    <property type="entry name" value="hemK_fam"/>
    <property type="match status" value="1"/>
</dbReference>
<comment type="function">
    <text evidence="4">Methylates the class 1 translation termination release factors RF1/PrfA and RF2/PrfB on the glutamine residue of the universally conserved GGQ motif.</text>
</comment>
<protein>
    <recommendedName>
        <fullName evidence="4">Release factor glutamine methyltransferase</fullName>
        <shortName evidence="4">RF MTase</shortName>
        <ecNumber evidence="4">2.1.1.297</ecNumber>
    </recommendedName>
    <alternativeName>
        <fullName evidence="4">N5-glutamine methyltransferase PrmC</fullName>
    </alternativeName>
    <alternativeName>
        <fullName evidence="4">Protein-(glutamine-N5) MTase PrmC</fullName>
    </alternativeName>
    <alternativeName>
        <fullName evidence="4">Protein-glutamine N-methyltransferase PrmC</fullName>
    </alternativeName>
</protein>
<comment type="caution">
    <text evidence="4">Lacks conserved residue(s) required for the propagation of feature annotation.</text>
</comment>
<keyword evidence="2 4" id="KW-0808">Transferase</keyword>
<accession>A0ABQ1C8K5</accession>
<keyword evidence="8" id="KW-1185">Reference proteome</keyword>
<feature type="domain" description="Methyltransferase" evidence="5">
    <location>
        <begin position="113"/>
        <end position="184"/>
    </location>
</feature>